<dbReference type="SUPFAM" id="SSF54695">
    <property type="entry name" value="POZ domain"/>
    <property type="match status" value="2"/>
</dbReference>
<dbReference type="Gene3D" id="3.30.710.10">
    <property type="entry name" value="Potassium Channel Kv1.1, Chain A"/>
    <property type="match status" value="2"/>
</dbReference>
<gene>
    <name evidence="2" type="ORF">PG993_011908</name>
</gene>
<dbReference type="PANTHER" id="PTHR47843">
    <property type="entry name" value="BTB DOMAIN-CONTAINING PROTEIN-RELATED"/>
    <property type="match status" value="1"/>
</dbReference>
<protein>
    <recommendedName>
        <fullName evidence="1">BTB domain-containing protein</fullName>
    </recommendedName>
</protein>
<evidence type="ECO:0000313" key="3">
    <source>
        <dbReference type="Proteomes" id="UP001444661"/>
    </source>
</evidence>
<evidence type="ECO:0000313" key="2">
    <source>
        <dbReference type="EMBL" id="KAK8023842.1"/>
    </source>
</evidence>
<sequence length="316" mass="36013">MSSGFKLMRKSGEELLNSGLFSDAEVITDAKTWRVHKNILCSRSAFFKKAFTGGFVEAQDGVVKLHGHDPDHVYFILKYLYTCNLDTSTLELSKLFKIYEAADYFGIDELQADILHAVGIQLRYKARSICLPNRDMKEAIEHVGEHWSDKFSKEFFDAARIAYTDSPVFEKLRKCIIKFIRQTCLILGKDPRFIKALETVPELAVDMVELIMDTKNEGNQSMVCREWPTKCDECHSSGKELYKNELFADAELVAGDEKWPIHKGILCTRSKWFKKALAGPFKEATTNKVDITGHDPKYVDLVLRFLYTGQGGRLDA</sequence>
<dbReference type="PROSITE" id="PS50097">
    <property type="entry name" value="BTB"/>
    <property type="match status" value="2"/>
</dbReference>
<dbReference type="SMART" id="SM00225">
    <property type="entry name" value="BTB"/>
    <property type="match status" value="1"/>
</dbReference>
<reference evidence="2 3" key="1">
    <citation type="submission" date="2023-01" db="EMBL/GenBank/DDBJ databases">
        <title>Analysis of 21 Apiospora genomes using comparative genomics revels a genus with tremendous synthesis potential of carbohydrate active enzymes and secondary metabolites.</title>
        <authorList>
            <person name="Sorensen T."/>
        </authorList>
    </citation>
    <scope>NUCLEOTIDE SEQUENCE [LARGE SCALE GENOMIC DNA]</scope>
    <source>
        <strain evidence="2 3">CBS 33761</strain>
    </source>
</reference>
<organism evidence="2 3">
    <name type="scientific">Apiospora rasikravindrae</name>
    <dbReference type="NCBI Taxonomy" id="990691"/>
    <lineage>
        <taxon>Eukaryota</taxon>
        <taxon>Fungi</taxon>
        <taxon>Dikarya</taxon>
        <taxon>Ascomycota</taxon>
        <taxon>Pezizomycotina</taxon>
        <taxon>Sordariomycetes</taxon>
        <taxon>Xylariomycetidae</taxon>
        <taxon>Amphisphaeriales</taxon>
        <taxon>Apiosporaceae</taxon>
        <taxon>Apiospora</taxon>
    </lineage>
</organism>
<dbReference type="InterPro" id="IPR011333">
    <property type="entry name" value="SKP1/BTB/POZ_sf"/>
</dbReference>
<keyword evidence="3" id="KW-1185">Reference proteome</keyword>
<proteinExistence type="predicted"/>
<dbReference type="Pfam" id="PF00651">
    <property type="entry name" value="BTB"/>
    <property type="match status" value="2"/>
</dbReference>
<dbReference type="CDD" id="cd18186">
    <property type="entry name" value="BTB_POZ_ZBTB_KLHL-like"/>
    <property type="match status" value="2"/>
</dbReference>
<dbReference type="EMBL" id="JAQQWK010000011">
    <property type="protein sequence ID" value="KAK8023842.1"/>
    <property type="molecule type" value="Genomic_DNA"/>
</dbReference>
<dbReference type="InterPro" id="IPR000210">
    <property type="entry name" value="BTB/POZ_dom"/>
</dbReference>
<feature type="domain" description="BTB" evidence="1">
    <location>
        <begin position="248"/>
        <end position="310"/>
    </location>
</feature>
<name>A0ABR1S2A2_9PEZI</name>
<evidence type="ECO:0000259" key="1">
    <source>
        <dbReference type="PROSITE" id="PS50097"/>
    </source>
</evidence>
<accession>A0ABR1S2A2</accession>
<feature type="domain" description="BTB" evidence="1">
    <location>
        <begin position="22"/>
        <end position="89"/>
    </location>
</feature>
<comment type="caution">
    <text evidence="2">The sequence shown here is derived from an EMBL/GenBank/DDBJ whole genome shotgun (WGS) entry which is preliminary data.</text>
</comment>
<dbReference type="Proteomes" id="UP001444661">
    <property type="component" value="Unassembled WGS sequence"/>
</dbReference>